<dbReference type="Pfam" id="PF00440">
    <property type="entry name" value="TetR_N"/>
    <property type="match status" value="1"/>
</dbReference>
<dbReference type="InterPro" id="IPR009057">
    <property type="entry name" value="Homeodomain-like_sf"/>
</dbReference>
<dbReference type="GO" id="GO:0000976">
    <property type="term" value="F:transcription cis-regulatory region binding"/>
    <property type="evidence" value="ECO:0007669"/>
    <property type="project" value="TreeGrafter"/>
</dbReference>
<evidence type="ECO:0000256" key="3">
    <source>
        <dbReference type="ARBA" id="ARBA00023163"/>
    </source>
</evidence>
<evidence type="ECO:0000256" key="2">
    <source>
        <dbReference type="ARBA" id="ARBA00023125"/>
    </source>
</evidence>
<dbReference type="Proteomes" id="UP000017842">
    <property type="component" value="Unassembled WGS sequence"/>
</dbReference>
<dbReference type="SUPFAM" id="SSF46689">
    <property type="entry name" value="Homeodomain-like"/>
    <property type="match status" value="1"/>
</dbReference>
<dbReference type="Gene3D" id="1.10.10.60">
    <property type="entry name" value="Homeodomain-like"/>
    <property type="match status" value="1"/>
</dbReference>
<keyword evidence="7" id="KW-1185">Reference proteome</keyword>
<dbReference type="InterPro" id="IPR036271">
    <property type="entry name" value="Tet_transcr_reg_TetR-rel_C_sf"/>
</dbReference>
<reference evidence="6 7" key="1">
    <citation type="journal article" date="2013" name="Genome Announc.">
        <title>Draft Genome Sequence of the Methanotrophic Gammaproteobacterium Methyloglobulus morosus DSM 22980 Strain KoM1.</title>
        <authorList>
            <person name="Poehlein A."/>
            <person name="Deutzmann J.S."/>
            <person name="Daniel R."/>
            <person name="Simeonova D.D."/>
        </authorList>
    </citation>
    <scope>NUCLEOTIDE SEQUENCE [LARGE SCALE GENOMIC DNA]</scope>
    <source>
        <strain evidence="6 7">KoM1</strain>
    </source>
</reference>
<evidence type="ECO:0000256" key="4">
    <source>
        <dbReference type="PROSITE-ProRule" id="PRU00335"/>
    </source>
</evidence>
<organism evidence="6 7">
    <name type="scientific">Methyloglobulus morosus KoM1</name>
    <dbReference type="NCBI Taxonomy" id="1116472"/>
    <lineage>
        <taxon>Bacteria</taxon>
        <taxon>Pseudomonadati</taxon>
        <taxon>Pseudomonadota</taxon>
        <taxon>Gammaproteobacteria</taxon>
        <taxon>Methylococcales</taxon>
        <taxon>Methylococcaceae</taxon>
        <taxon>Methyloglobulus</taxon>
    </lineage>
</organism>
<feature type="DNA-binding region" description="H-T-H motif" evidence="4">
    <location>
        <begin position="31"/>
        <end position="50"/>
    </location>
</feature>
<gene>
    <name evidence="6" type="ORF">MGMO_143c00190</name>
</gene>
<sequence>MNSIPLTEPVFDRLLHVAIEVFAERGFRATTVRDICSRANVNVASVNYYFRSKESLYSKALALAIQEANQRYPITSAQDKNLPPEKRLALFIDNFLHKLLDDSHLGFHSKLITREIAEPTKALDEIIAIAIVPQFDLLEDIVRQLLGNPADKATVERCLLSVLGQCLMFKHSRSIVERLHPDLIADETAIKETAKHIANFSIQALTQIAQQALVAQS</sequence>
<evidence type="ECO:0000313" key="6">
    <source>
        <dbReference type="EMBL" id="ESS68818.1"/>
    </source>
</evidence>
<dbReference type="PANTHER" id="PTHR30055">
    <property type="entry name" value="HTH-TYPE TRANSCRIPTIONAL REGULATOR RUTR"/>
    <property type="match status" value="1"/>
</dbReference>
<dbReference type="PANTHER" id="PTHR30055:SF234">
    <property type="entry name" value="HTH-TYPE TRANSCRIPTIONAL REGULATOR BETI"/>
    <property type="match status" value="1"/>
</dbReference>
<dbReference type="PRINTS" id="PR00455">
    <property type="entry name" value="HTHTETR"/>
</dbReference>
<dbReference type="InterPro" id="IPR023772">
    <property type="entry name" value="DNA-bd_HTH_TetR-type_CS"/>
</dbReference>
<protein>
    <submittedName>
        <fullName evidence="6">Transcriptional regulator, TetR family</fullName>
    </submittedName>
</protein>
<dbReference type="AlphaFoldDB" id="V5BW90"/>
<dbReference type="InterPro" id="IPR050109">
    <property type="entry name" value="HTH-type_TetR-like_transc_reg"/>
</dbReference>
<dbReference type="STRING" id="1116472.MGMO_143c00190"/>
<dbReference type="PROSITE" id="PS01081">
    <property type="entry name" value="HTH_TETR_1"/>
    <property type="match status" value="1"/>
</dbReference>
<dbReference type="OrthoDB" id="9151800at2"/>
<dbReference type="SUPFAM" id="SSF48498">
    <property type="entry name" value="Tetracyclin repressor-like, C-terminal domain"/>
    <property type="match status" value="1"/>
</dbReference>
<dbReference type="PATRIC" id="fig|1116472.3.peg.3526"/>
<dbReference type="RefSeq" id="WP_023496154.1">
    <property type="nucleotide sequence ID" value="NZ_AYLO01000132.1"/>
</dbReference>
<proteinExistence type="predicted"/>
<evidence type="ECO:0000256" key="1">
    <source>
        <dbReference type="ARBA" id="ARBA00023015"/>
    </source>
</evidence>
<name>V5BW90_9GAMM</name>
<dbReference type="eggNOG" id="COG1309">
    <property type="taxonomic scope" value="Bacteria"/>
</dbReference>
<accession>V5BW90</accession>
<comment type="caution">
    <text evidence="6">The sequence shown here is derived from an EMBL/GenBank/DDBJ whole genome shotgun (WGS) entry which is preliminary data.</text>
</comment>
<dbReference type="EMBL" id="AYLO01000132">
    <property type="protein sequence ID" value="ESS68818.1"/>
    <property type="molecule type" value="Genomic_DNA"/>
</dbReference>
<dbReference type="GO" id="GO:0003700">
    <property type="term" value="F:DNA-binding transcription factor activity"/>
    <property type="evidence" value="ECO:0007669"/>
    <property type="project" value="TreeGrafter"/>
</dbReference>
<keyword evidence="3" id="KW-0804">Transcription</keyword>
<dbReference type="InterPro" id="IPR015292">
    <property type="entry name" value="Tscrpt_reg_YbiH_C"/>
</dbReference>
<dbReference type="InterPro" id="IPR001647">
    <property type="entry name" value="HTH_TetR"/>
</dbReference>
<evidence type="ECO:0000259" key="5">
    <source>
        <dbReference type="PROSITE" id="PS50977"/>
    </source>
</evidence>
<keyword evidence="2 4" id="KW-0238">DNA-binding</keyword>
<dbReference type="PROSITE" id="PS50977">
    <property type="entry name" value="HTH_TETR_2"/>
    <property type="match status" value="1"/>
</dbReference>
<evidence type="ECO:0000313" key="7">
    <source>
        <dbReference type="Proteomes" id="UP000017842"/>
    </source>
</evidence>
<dbReference type="Gene3D" id="1.10.357.10">
    <property type="entry name" value="Tetracycline Repressor, domain 2"/>
    <property type="match status" value="1"/>
</dbReference>
<keyword evidence="1" id="KW-0805">Transcription regulation</keyword>
<feature type="domain" description="HTH tetR-type" evidence="5">
    <location>
        <begin position="8"/>
        <end position="68"/>
    </location>
</feature>
<dbReference type="Pfam" id="PF09209">
    <property type="entry name" value="CecR_C"/>
    <property type="match status" value="1"/>
</dbReference>